<sequence length="563" mass="59277">MESSEHQEPSAPRPGDPGQFLSPLPLSLLFLATSLTGSLVMMYALIIATAIPSITSAYGTIEDLDWYSTAYLFATCAVQPLVAKLYDFFRLKDVYVGSIILFEIGNLICALAPTSATFIGGRAVAGLGAAGLFTGGLVILTAASPPKVRPMLIGMGMGLTIVGGVVGPLVGGAITEHLGWRWCMWIFLPPGAVSAAVFLLIRVPEQRKKLPARAVLPTLHTSLDLIGFGLFAPSAVMLLLALSWGGGRHAWGTPIIIGLLCGGSLLALVFCAWAWYRNEKALIPPNVIRKTVVYCGCAVAFLQVGAFATLGDYLPLWFQSVLGASPTNSGLMLLPTMITQLLATIFCGLLFNKFGYAPAWAQTGNILSAIGSGLLTTFNPSTSQAEWIGYQILVGIGRGFVIQIPPIVLQNHLPGEELATGTALLVFFQYFGSAVFLCISKTTFLNSLYGALATGSPGVDPQSVVSTGATELASILTPEQYPAVIRAYSDALVTTFWLSAAASITAFFFSFGLGWKKVTLQTKKLMGGEKDSNGPASDTSGTGPAKHGNTGSNSTERVKSGTA</sequence>
<reference evidence="10" key="5">
    <citation type="submission" date="2018-04" db="UniProtKB">
        <authorList>
            <consortium name="EnsemblFungi"/>
        </authorList>
    </citation>
    <scope>IDENTIFICATION</scope>
    <source>
        <strain evidence="10">R3-111a-1</strain>
    </source>
</reference>
<evidence type="ECO:0000259" key="8">
    <source>
        <dbReference type="PROSITE" id="PS50850"/>
    </source>
</evidence>
<feature type="transmembrane region" description="Helical" evidence="7">
    <location>
        <begin position="119"/>
        <end position="140"/>
    </location>
</feature>
<feature type="domain" description="Major facilitator superfamily (MFS) profile" evidence="8">
    <location>
        <begin position="29"/>
        <end position="518"/>
    </location>
</feature>
<proteinExistence type="inferred from homology"/>
<reference evidence="9" key="3">
    <citation type="submission" date="2010-09" db="EMBL/GenBank/DDBJ databases">
        <title>Annotation of Gaeumannomyces graminis var. tritici R3-111a-1.</title>
        <authorList>
            <consortium name="The Broad Institute Genome Sequencing Platform"/>
            <person name="Ma L.-J."/>
            <person name="Dead R."/>
            <person name="Young S.K."/>
            <person name="Zeng Q."/>
            <person name="Gargeya S."/>
            <person name="Fitzgerald M."/>
            <person name="Haas B."/>
            <person name="Abouelleil A."/>
            <person name="Alvarado L."/>
            <person name="Arachchi H.M."/>
            <person name="Berlin A."/>
            <person name="Brown A."/>
            <person name="Chapman S.B."/>
            <person name="Chen Z."/>
            <person name="Dunbar C."/>
            <person name="Freedman E."/>
            <person name="Gearin G."/>
            <person name="Gellesch M."/>
            <person name="Goldberg J."/>
            <person name="Griggs A."/>
            <person name="Gujja S."/>
            <person name="Heiman D."/>
            <person name="Howarth C."/>
            <person name="Larson L."/>
            <person name="Lui A."/>
            <person name="MacDonald P.J.P."/>
            <person name="Mehta T."/>
            <person name="Montmayeur A."/>
            <person name="Murphy C."/>
            <person name="Neiman D."/>
            <person name="Pearson M."/>
            <person name="Priest M."/>
            <person name="Roberts A."/>
            <person name="Saif S."/>
            <person name="Shea T."/>
            <person name="Shenoy N."/>
            <person name="Sisk P."/>
            <person name="Stolte C."/>
            <person name="Sykes S."/>
            <person name="Yandava C."/>
            <person name="Wortman J."/>
            <person name="Nusbaum C."/>
            <person name="Birren B."/>
        </authorList>
    </citation>
    <scope>NUCLEOTIDE SEQUENCE</scope>
    <source>
        <strain evidence="9">R3-111a-1</strain>
    </source>
</reference>
<feature type="transmembrane region" description="Helical" evidence="7">
    <location>
        <begin position="152"/>
        <end position="173"/>
    </location>
</feature>
<gene>
    <name evidence="10" type="primary">20350898</name>
    <name evidence="9" type="ORF">GGTG_10440</name>
</gene>
<dbReference type="EMBL" id="GL385400">
    <property type="protein sequence ID" value="EJT71180.1"/>
    <property type="molecule type" value="Genomic_DNA"/>
</dbReference>
<evidence type="ECO:0000256" key="4">
    <source>
        <dbReference type="ARBA" id="ARBA00022989"/>
    </source>
</evidence>
<protein>
    <recommendedName>
        <fullName evidence="8">Major facilitator superfamily (MFS) profile domain-containing protein</fullName>
    </recommendedName>
</protein>
<comment type="subcellular location">
    <subcellularLocation>
        <location evidence="1">Membrane</location>
        <topology evidence="1">Multi-pass membrane protein</topology>
    </subcellularLocation>
</comment>
<feature type="region of interest" description="Disordered" evidence="6">
    <location>
        <begin position="526"/>
        <end position="563"/>
    </location>
</feature>
<evidence type="ECO:0000256" key="7">
    <source>
        <dbReference type="SAM" id="Phobius"/>
    </source>
</evidence>
<dbReference type="FunCoup" id="J3PAB4">
    <property type="interactions" value="61"/>
</dbReference>
<keyword evidence="5 7" id="KW-0472">Membrane</keyword>
<dbReference type="AlphaFoldDB" id="J3PAB4"/>
<dbReference type="Gene3D" id="1.20.1720.10">
    <property type="entry name" value="Multidrug resistance protein D"/>
    <property type="match status" value="1"/>
</dbReference>
<evidence type="ECO:0000256" key="5">
    <source>
        <dbReference type="ARBA" id="ARBA00023136"/>
    </source>
</evidence>
<organism evidence="9">
    <name type="scientific">Gaeumannomyces tritici (strain R3-111a-1)</name>
    <name type="common">Wheat and barley take-all root rot fungus</name>
    <name type="synonym">Gaeumannomyces graminis var. tritici</name>
    <dbReference type="NCBI Taxonomy" id="644352"/>
    <lineage>
        <taxon>Eukaryota</taxon>
        <taxon>Fungi</taxon>
        <taxon>Dikarya</taxon>
        <taxon>Ascomycota</taxon>
        <taxon>Pezizomycotina</taxon>
        <taxon>Sordariomycetes</taxon>
        <taxon>Sordariomycetidae</taxon>
        <taxon>Magnaporthales</taxon>
        <taxon>Magnaporthaceae</taxon>
        <taxon>Gaeumannomyces</taxon>
    </lineage>
</organism>
<feature type="transmembrane region" description="Helical" evidence="7">
    <location>
        <begin position="330"/>
        <end position="351"/>
    </location>
</feature>
<reference evidence="9" key="2">
    <citation type="submission" date="2010-07" db="EMBL/GenBank/DDBJ databases">
        <authorList>
            <consortium name="The Broad Institute Genome Sequencing Platform"/>
            <consortium name="Broad Institute Genome Sequencing Center for Infectious Disease"/>
            <person name="Ma L.-J."/>
            <person name="Dead R."/>
            <person name="Young S."/>
            <person name="Zeng Q."/>
            <person name="Koehrsen M."/>
            <person name="Alvarado L."/>
            <person name="Berlin A."/>
            <person name="Chapman S.B."/>
            <person name="Chen Z."/>
            <person name="Freedman E."/>
            <person name="Gellesch M."/>
            <person name="Goldberg J."/>
            <person name="Griggs A."/>
            <person name="Gujja S."/>
            <person name="Heilman E.R."/>
            <person name="Heiman D."/>
            <person name="Hepburn T."/>
            <person name="Howarth C."/>
            <person name="Jen D."/>
            <person name="Larson L."/>
            <person name="Mehta T."/>
            <person name="Neiman D."/>
            <person name="Pearson M."/>
            <person name="Roberts A."/>
            <person name="Saif S."/>
            <person name="Shea T."/>
            <person name="Shenoy N."/>
            <person name="Sisk P."/>
            <person name="Stolte C."/>
            <person name="Sykes S."/>
            <person name="Walk T."/>
            <person name="White J."/>
            <person name="Yandava C."/>
            <person name="Haas B."/>
            <person name="Nusbaum C."/>
            <person name="Birren B."/>
        </authorList>
    </citation>
    <scope>NUCLEOTIDE SEQUENCE</scope>
    <source>
        <strain evidence="9">R3-111a-1</strain>
    </source>
</reference>
<reference evidence="11" key="1">
    <citation type="submission" date="2010-07" db="EMBL/GenBank/DDBJ databases">
        <title>The genome sequence of Gaeumannomyces graminis var. tritici strain R3-111a-1.</title>
        <authorList>
            <consortium name="The Broad Institute Genome Sequencing Platform"/>
            <person name="Ma L.-J."/>
            <person name="Dead R."/>
            <person name="Young S."/>
            <person name="Zeng Q."/>
            <person name="Koehrsen M."/>
            <person name="Alvarado L."/>
            <person name="Berlin A."/>
            <person name="Chapman S.B."/>
            <person name="Chen Z."/>
            <person name="Freedman E."/>
            <person name="Gellesch M."/>
            <person name="Goldberg J."/>
            <person name="Griggs A."/>
            <person name="Gujja S."/>
            <person name="Heilman E.R."/>
            <person name="Heiman D."/>
            <person name="Hepburn T."/>
            <person name="Howarth C."/>
            <person name="Jen D."/>
            <person name="Larson L."/>
            <person name="Mehta T."/>
            <person name="Neiman D."/>
            <person name="Pearson M."/>
            <person name="Roberts A."/>
            <person name="Saif S."/>
            <person name="Shea T."/>
            <person name="Shenoy N."/>
            <person name="Sisk P."/>
            <person name="Stolte C."/>
            <person name="Sykes S."/>
            <person name="Walk T."/>
            <person name="White J."/>
            <person name="Yandava C."/>
            <person name="Haas B."/>
            <person name="Nusbaum C."/>
            <person name="Birren B."/>
        </authorList>
    </citation>
    <scope>NUCLEOTIDE SEQUENCE [LARGE SCALE GENOMIC DNA]</scope>
    <source>
        <strain evidence="11">R3-111a-1</strain>
    </source>
</reference>
<dbReference type="InterPro" id="IPR036259">
    <property type="entry name" value="MFS_trans_sf"/>
</dbReference>
<evidence type="ECO:0000256" key="1">
    <source>
        <dbReference type="ARBA" id="ARBA00004141"/>
    </source>
</evidence>
<dbReference type="GeneID" id="20350898"/>
<dbReference type="OrthoDB" id="10021397at2759"/>
<name>J3PAB4_GAET3</name>
<feature type="transmembrane region" description="Helical" evidence="7">
    <location>
        <begin position="496"/>
        <end position="515"/>
    </location>
</feature>
<keyword evidence="4 7" id="KW-1133">Transmembrane helix</keyword>
<feature type="transmembrane region" description="Helical" evidence="7">
    <location>
        <begin position="287"/>
        <end position="310"/>
    </location>
</feature>
<feature type="transmembrane region" description="Helical" evidence="7">
    <location>
        <begin position="387"/>
        <end position="409"/>
    </location>
</feature>
<feature type="transmembrane region" description="Helical" evidence="7">
    <location>
        <begin position="94"/>
        <end position="113"/>
    </location>
</feature>
<dbReference type="PANTHER" id="PTHR23501">
    <property type="entry name" value="MAJOR FACILITATOR SUPERFAMILY"/>
    <property type="match status" value="1"/>
</dbReference>
<feature type="transmembrane region" description="Helical" evidence="7">
    <location>
        <begin position="179"/>
        <end position="201"/>
    </location>
</feature>
<evidence type="ECO:0000313" key="9">
    <source>
        <dbReference type="EMBL" id="EJT71180.1"/>
    </source>
</evidence>
<feature type="transmembrane region" description="Helical" evidence="7">
    <location>
        <begin position="363"/>
        <end position="381"/>
    </location>
</feature>
<feature type="transmembrane region" description="Helical" evidence="7">
    <location>
        <begin position="222"/>
        <end position="245"/>
    </location>
</feature>
<evidence type="ECO:0000256" key="6">
    <source>
        <dbReference type="SAM" id="MobiDB-lite"/>
    </source>
</evidence>
<evidence type="ECO:0000256" key="2">
    <source>
        <dbReference type="ARBA" id="ARBA00007520"/>
    </source>
</evidence>
<dbReference type="RefSeq" id="XP_009226577.1">
    <property type="nucleotide sequence ID" value="XM_009228313.1"/>
</dbReference>
<keyword evidence="11" id="KW-1185">Reference proteome</keyword>
<dbReference type="Pfam" id="PF07690">
    <property type="entry name" value="MFS_1"/>
    <property type="match status" value="1"/>
</dbReference>
<feature type="transmembrane region" description="Helical" evidence="7">
    <location>
        <begin position="421"/>
        <end position="444"/>
    </location>
</feature>
<dbReference type="SUPFAM" id="SSF103473">
    <property type="entry name" value="MFS general substrate transporter"/>
    <property type="match status" value="1"/>
</dbReference>
<dbReference type="eggNOG" id="KOG0254">
    <property type="taxonomic scope" value="Eukaryota"/>
</dbReference>
<dbReference type="VEuPathDB" id="FungiDB:GGTG_10440"/>
<dbReference type="HOGENOM" id="CLU_000960_22_1_1"/>
<dbReference type="Gene3D" id="1.20.1250.20">
    <property type="entry name" value="MFS general substrate transporter like domains"/>
    <property type="match status" value="1"/>
</dbReference>
<dbReference type="InterPro" id="IPR011701">
    <property type="entry name" value="MFS"/>
</dbReference>
<dbReference type="PANTHER" id="PTHR23501:SF193">
    <property type="entry name" value="MULTIDRUG TRANSPORTER, PUTATIVE (AFU_ORTHOLOGUE AFUA_8G00940)-RELATED"/>
    <property type="match status" value="1"/>
</dbReference>
<dbReference type="PROSITE" id="PS50850">
    <property type="entry name" value="MFS"/>
    <property type="match status" value="1"/>
</dbReference>
<dbReference type="EnsemblFungi" id="EJT71180">
    <property type="protein sequence ID" value="EJT71180"/>
    <property type="gene ID" value="GGTG_10440"/>
</dbReference>
<dbReference type="Proteomes" id="UP000006039">
    <property type="component" value="Unassembled WGS sequence"/>
</dbReference>
<accession>J3PAB4</accession>
<comment type="similarity">
    <text evidence="2">Belongs to the major facilitator superfamily. TCR/Tet family.</text>
</comment>
<feature type="transmembrane region" description="Helical" evidence="7">
    <location>
        <begin position="251"/>
        <end position="275"/>
    </location>
</feature>
<dbReference type="GO" id="GO:0005886">
    <property type="term" value="C:plasma membrane"/>
    <property type="evidence" value="ECO:0007669"/>
    <property type="project" value="TreeGrafter"/>
</dbReference>
<evidence type="ECO:0000313" key="10">
    <source>
        <dbReference type="EnsemblFungi" id="EJT71180"/>
    </source>
</evidence>
<reference evidence="10" key="4">
    <citation type="journal article" date="2015" name="G3 (Bethesda)">
        <title>Genome sequences of three phytopathogenic species of the Magnaporthaceae family of fungi.</title>
        <authorList>
            <person name="Okagaki L.H."/>
            <person name="Nunes C.C."/>
            <person name="Sailsbery J."/>
            <person name="Clay B."/>
            <person name="Brown D."/>
            <person name="John T."/>
            <person name="Oh Y."/>
            <person name="Young N."/>
            <person name="Fitzgerald M."/>
            <person name="Haas B.J."/>
            <person name="Zeng Q."/>
            <person name="Young S."/>
            <person name="Adiconis X."/>
            <person name="Fan L."/>
            <person name="Levin J.Z."/>
            <person name="Mitchell T.K."/>
            <person name="Okubara P.A."/>
            <person name="Farman M.L."/>
            <person name="Kohn L.M."/>
            <person name="Birren B."/>
            <person name="Ma L.-J."/>
            <person name="Dean R.A."/>
        </authorList>
    </citation>
    <scope>NUCLEOTIDE SEQUENCE</scope>
    <source>
        <strain evidence="10">R3-111a-1</strain>
    </source>
</reference>
<evidence type="ECO:0000256" key="3">
    <source>
        <dbReference type="ARBA" id="ARBA00022692"/>
    </source>
</evidence>
<feature type="transmembrane region" description="Helical" evidence="7">
    <location>
        <begin position="28"/>
        <end position="54"/>
    </location>
</feature>
<keyword evidence="3 7" id="KW-0812">Transmembrane</keyword>
<dbReference type="GO" id="GO:0022857">
    <property type="term" value="F:transmembrane transporter activity"/>
    <property type="evidence" value="ECO:0007669"/>
    <property type="project" value="InterPro"/>
</dbReference>
<dbReference type="InterPro" id="IPR020846">
    <property type="entry name" value="MFS_dom"/>
</dbReference>
<evidence type="ECO:0000313" key="11">
    <source>
        <dbReference type="Proteomes" id="UP000006039"/>
    </source>
</evidence>